<name>A0A0G4HJ04_9ALVE</name>
<dbReference type="VEuPathDB" id="CryptoDB:Cvel_27980"/>
<feature type="region of interest" description="Disordered" evidence="1">
    <location>
        <begin position="146"/>
        <end position="171"/>
    </location>
</feature>
<dbReference type="PhylomeDB" id="A0A0G4HJ04"/>
<proteinExistence type="predicted"/>
<sequence>MVSCYNDEFAQLAREVTGASEVDLIQDYIDGLPPGVKFETDHTELQTLDDAMAKALDMELWLSMDSSRRGFSRGARGYKGAVIPVDSFFRGDPHDLTGPAPMELCAFQANRNSIMGGMPPCHPAIPLVVWIERWREKRCLLYGRKGKTSDSKGYRLSRDETGDGTTACAAE</sequence>
<gene>
    <name evidence="2" type="ORF">Cvel_27980</name>
</gene>
<reference evidence="2" key="1">
    <citation type="submission" date="2014-11" db="EMBL/GenBank/DDBJ databases">
        <authorList>
            <person name="Otto D Thomas"/>
            <person name="Naeem Raeece"/>
        </authorList>
    </citation>
    <scope>NUCLEOTIDE SEQUENCE</scope>
</reference>
<feature type="compositionally biased region" description="Basic and acidic residues" evidence="1">
    <location>
        <begin position="147"/>
        <end position="161"/>
    </location>
</feature>
<protein>
    <submittedName>
        <fullName evidence="2">Uncharacterized protein</fullName>
    </submittedName>
</protein>
<evidence type="ECO:0000256" key="1">
    <source>
        <dbReference type="SAM" id="MobiDB-lite"/>
    </source>
</evidence>
<organism evidence="2">
    <name type="scientific">Chromera velia CCMP2878</name>
    <dbReference type="NCBI Taxonomy" id="1169474"/>
    <lineage>
        <taxon>Eukaryota</taxon>
        <taxon>Sar</taxon>
        <taxon>Alveolata</taxon>
        <taxon>Colpodellida</taxon>
        <taxon>Chromeraceae</taxon>
        <taxon>Chromera</taxon>
    </lineage>
</organism>
<accession>A0A0G4HJ04</accession>
<dbReference type="EMBL" id="CDMZ01002818">
    <property type="protein sequence ID" value="CEM44010.1"/>
    <property type="molecule type" value="Genomic_DNA"/>
</dbReference>
<evidence type="ECO:0000313" key="2">
    <source>
        <dbReference type="EMBL" id="CEM44010.1"/>
    </source>
</evidence>
<dbReference type="AlphaFoldDB" id="A0A0G4HJ04"/>